<protein>
    <recommendedName>
        <fullName evidence="3">Amidase</fullName>
    </recommendedName>
</protein>
<keyword evidence="2" id="KW-1185">Reference proteome</keyword>
<dbReference type="AlphaFoldDB" id="A0A1C0YIV8"/>
<name>A0A1C0YIV8_9BACL</name>
<accession>A0A1C0YIV8</accession>
<dbReference type="EMBL" id="MASJ01000005">
    <property type="protein sequence ID" value="OCS87112.1"/>
    <property type="molecule type" value="Genomic_DNA"/>
</dbReference>
<reference evidence="1 2" key="1">
    <citation type="submission" date="2016-07" db="EMBL/GenBank/DDBJ databases">
        <title>Caryophanon tenue genome sequencing.</title>
        <authorList>
            <person name="Verma A."/>
            <person name="Pal Y."/>
            <person name="Krishnamurthi S."/>
        </authorList>
    </citation>
    <scope>NUCLEOTIDE SEQUENCE [LARGE SCALE GENOMIC DNA]</scope>
    <source>
        <strain evidence="1 2">DSM 14152</strain>
    </source>
</reference>
<sequence>MFFNGLIRIILGGVIMYTTFQLPNTTFSTWLWDASTLQQSDEIITFLHTQKAQKIYVQIDPNIPPTHYAQFIKHAHEHHIDVLALDGAPTWGDREKRSDVLQYIQYVADFNTMYTKTAFDGLHVDIEPYLHPHWHTRQASVIEDFQQTMTLLKEHATRLHLPLEADIPFWFDEVCYATSFGEGILAEWLIQEMDAITIMAYRNTADAIVNITQQELRLGAFYNKPITIAVETMPSDEGSSVSFSMMSAAEFSQQIQKLQRLLHNEKAFAGIAVHHYPTWKTLINK</sequence>
<dbReference type="Gene3D" id="3.20.20.80">
    <property type="entry name" value="Glycosidases"/>
    <property type="match status" value="1"/>
</dbReference>
<comment type="caution">
    <text evidence="1">The sequence shown here is derived from an EMBL/GenBank/DDBJ whole genome shotgun (WGS) entry which is preliminary data.</text>
</comment>
<evidence type="ECO:0008006" key="3">
    <source>
        <dbReference type="Google" id="ProtNLM"/>
    </source>
</evidence>
<dbReference type="SUPFAM" id="SSF51445">
    <property type="entry name" value="(Trans)glycosidases"/>
    <property type="match status" value="1"/>
</dbReference>
<evidence type="ECO:0000313" key="1">
    <source>
        <dbReference type="EMBL" id="OCS87112.1"/>
    </source>
</evidence>
<gene>
    <name evidence="1" type="ORF">A6M13_11595</name>
</gene>
<proteinExistence type="predicted"/>
<organism evidence="1 2">
    <name type="scientific">Caryophanon tenue</name>
    <dbReference type="NCBI Taxonomy" id="33978"/>
    <lineage>
        <taxon>Bacteria</taxon>
        <taxon>Bacillati</taxon>
        <taxon>Bacillota</taxon>
        <taxon>Bacilli</taxon>
        <taxon>Bacillales</taxon>
        <taxon>Caryophanaceae</taxon>
        <taxon>Caryophanon</taxon>
    </lineage>
</organism>
<dbReference type="STRING" id="33978.A6M13_11595"/>
<dbReference type="InterPro" id="IPR017853">
    <property type="entry name" value="GH"/>
</dbReference>
<evidence type="ECO:0000313" key="2">
    <source>
        <dbReference type="Proteomes" id="UP000093199"/>
    </source>
</evidence>
<dbReference type="Proteomes" id="UP000093199">
    <property type="component" value="Unassembled WGS sequence"/>
</dbReference>